<dbReference type="Pfam" id="PF09345">
    <property type="entry name" value="SiaC"/>
    <property type="match status" value="1"/>
</dbReference>
<comment type="caution">
    <text evidence="2">The sequence shown here is derived from an EMBL/GenBank/DDBJ whole genome shotgun (WGS) entry which is preliminary data.</text>
</comment>
<proteinExistence type="predicted"/>
<reference evidence="2 3" key="1">
    <citation type="submission" date="2020-03" db="EMBL/GenBank/DDBJ databases">
        <title>Genomic Encyclopedia of Type Strains, Phase IV (KMG-IV): sequencing the most valuable type-strain genomes for metagenomic binning, comparative biology and taxonomic classification.</title>
        <authorList>
            <person name="Goeker M."/>
        </authorList>
    </citation>
    <scope>NUCLEOTIDE SEQUENCE [LARGE SCALE GENOMIC DNA]</scope>
    <source>
        <strain evidence="2 3">DSM 5718</strain>
    </source>
</reference>
<dbReference type="EMBL" id="JAASRN010000001">
    <property type="protein sequence ID" value="NIK72726.1"/>
    <property type="molecule type" value="Genomic_DNA"/>
</dbReference>
<dbReference type="AlphaFoldDB" id="A0A846MMG0"/>
<keyword evidence="3" id="KW-1185">Reference proteome</keyword>
<gene>
    <name evidence="2" type="ORF">FHS56_000212</name>
</gene>
<dbReference type="InterPro" id="IPR018530">
    <property type="entry name" value="SiaC"/>
</dbReference>
<sequence length="130" mass="15251">MENLSIERTNRTPKVYFDARTGVLEIAGRSIPENSAEFYQPILDWLDKAANSDILTFNLILKLEYFNTSSSKFILDILKKLEKIHQDTGKPVFVKWYYDEKDEDMEEAGHDFRDIIKLDFELIPTQLSTR</sequence>
<accession>A0A846MMG0</accession>
<protein>
    <recommendedName>
        <fullName evidence="1">SiaC family regulatory phosphoprotein domain-containing protein</fullName>
    </recommendedName>
</protein>
<evidence type="ECO:0000313" key="3">
    <source>
        <dbReference type="Proteomes" id="UP000537126"/>
    </source>
</evidence>
<organism evidence="2 3">
    <name type="scientific">Thermonema lapsum</name>
    <dbReference type="NCBI Taxonomy" id="28195"/>
    <lineage>
        <taxon>Bacteria</taxon>
        <taxon>Pseudomonadati</taxon>
        <taxon>Bacteroidota</taxon>
        <taxon>Cytophagia</taxon>
        <taxon>Cytophagales</taxon>
        <taxon>Thermonemataceae</taxon>
        <taxon>Thermonema</taxon>
    </lineage>
</organism>
<evidence type="ECO:0000259" key="1">
    <source>
        <dbReference type="Pfam" id="PF09345"/>
    </source>
</evidence>
<dbReference type="Proteomes" id="UP000537126">
    <property type="component" value="Unassembled WGS sequence"/>
</dbReference>
<evidence type="ECO:0000313" key="2">
    <source>
        <dbReference type="EMBL" id="NIK72726.1"/>
    </source>
</evidence>
<dbReference type="RefSeq" id="WP_166918035.1">
    <property type="nucleotide sequence ID" value="NZ_JAASRN010000001.1"/>
</dbReference>
<feature type="domain" description="SiaC family regulatory phosphoprotein" evidence="1">
    <location>
        <begin position="6"/>
        <end position="124"/>
    </location>
</feature>
<name>A0A846MMG0_9BACT</name>